<gene>
    <name evidence="1" type="ORF">DC094_20995</name>
</gene>
<evidence type="ECO:0000313" key="2">
    <source>
        <dbReference type="Proteomes" id="UP000244906"/>
    </source>
</evidence>
<dbReference type="AlphaFoldDB" id="A0A2V1GVJ9"/>
<protein>
    <recommendedName>
        <fullName evidence="3">Peptidase C39-like domain-containing protein</fullName>
    </recommendedName>
</protein>
<dbReference type="InterPro" id="IPR022118">
    <property type="entry name" value="Peptidase_C70_AvrRpt2"/>
</dbReference>
<evidence type="ECO:0000313" key="1">
    <source>
        <dbReference type="EMBL" id="PVZ63562.1"/>
    </source>
</evidence>
<comment type="caution">
    <text evidence="1">The sequence shown here is derived from an EMBL/GenBank/DDBJ whole genome shotgun (WGS) entry which is preliminary data.</text>
</comment>
<proteinExistence type="predicted"/>
<accession>A0A2V1GVJ9</accession>
<evidence type="ECO:0008006" key="3">
    <source>
        <dbReference type="Google" id="ProtNLM"/>
    </source>
</evidence>
<organism evidence="1 2">
    <name type="scientific">Pelagibaculum spongiae</name>
    <dbReference type="NCBI Taxonomy" id="2080658"/>
    <lineage>
        <taxon>Bacteria</taxon>
        <taxon>Pseudomonadati</taxon>
        <taxon>Pseudomonadota</taxon>
        <taxon>Gammaproteobacteria</taxon>
        <taxon>Oceanospirillales</taxon>
        <taxon>Pelagibaculum</taxon>
    </lineage>
</organism>
<dbReference type="RefSeq" id="WP_116689081.1">
    <property type="nucleotide sequence ID" value="NZ_CAWNYD010000015.1"/>
</dbReference>
<dbReference type="Gene3D" id="3.90.70.10">
    <property type="entry name" value="Cysteine proteinases"/>
    <property type="match status" value="1"/>
</dbReference>
<name>A0A2V1GVJ9_9GAMM</name>
<keyword evidence="2" id="KW-1185">Reference proteome</keyword>
<dbReference type="EMBL" id="QDDL01000015">
    <property type="protein sequence ID" value="PVZ63562.1"/>
    <property type="molecule type" value="Genomic_DNA"/>
</dbReference>
<dbReference type="Pfam" id="PF12385">
    <property type="entry name" value="Peptidase_C70"/>
    <property type="match status" value="1"/>
</dbReference>
<dbReference type="OrthoDB" id="7063637at2"/>
<dbReference type="Proteomes" id="UP000244906">
    <property type="component" value="Unassembled WGS sequence"/>
</dbReference>
<reference evidence="1 2" key="1">
    <citation type="submission" date="2018-04" db="EMBL/GenBank/DDBJ databases">
        <title>Thalassorhabdus spongiae gen. nov., sp. nov., isolated from a marine sponge in South-West Iceland.</title>
        <authorList>
            <person name="Knobloch S."/>
            <person name="Daussin A."/>
            <person name="Johannsson R."/>
            <person name="Marteinsson V.T."/>
        </authorList>
    </citation>
    <scope>NUCLEOTIDE SEQUENCE [LARGE SCALE GENOMIC DNA]</scope>
    <source>
        <strain evidence="1 2">Hp12</strain>
    </source>
</reference>
<sequence length="202" mass="23085">MRTGIFGWLFNKHTKASTRHYPKQHPEEAKADDVCYEVPYLHQAHVNMCYDASLAMLLAFHEIPAVIDLVHNPRGTFQGTDYDRQVSFLEGGQKVWTSAGFFLGGINRERLLEILKQKGPLLVTGDFVRLFLHKRAGHAILLKGIYGNQVVLHDPWHGEDRYKSIDWFTSLLDRDFGFLYVGSQFSRSNIFSDIEQASRSAA</sequence>